<evidence type="ECO:0000259" key="3">
    <source>
        <dbReference type="Pfam" id="PF03109"/>
    </source>
</evidence>
<dbReference type="PANTHER" id="PTHR10566:SF113">
    <property type="entry name" value="PROTEIN ACTIVITY OF BC1 COMPLEX KINASE 7, CHLOROPLASTIC"/>
    <property type="match status" value="1"/>
</dbReference>
<protein>
    <recommendedName>
        <fullName evidence="3">ABC1 atypical kinase-like domain-containing protein</fullName>
    </recommendedName>
</protein>
<dbReference type="GO" id="GO:0016740">
    <property type="term" value="F:transferase activity"/>
    <property type="evidence" value="ECO:0007669"/>
    <property type="project" value="UniProtKB-KW"/>
</dbReference>
<evidence type="ECO:0000313" key="5">
    <source>
        <dbReference type="Proteomes" id="UP000701702"/>
    </source>
</evidence>
<accession>A0ABN7ZJ60</accession>
<dbReference type="Pfam" id="PF03109">
    <property type="entry name" value="ABC1"/>
    <property type="match status" value="1"/>
</dbReference>
<evidence type="ECO:0000256" key="2">
    <source>
        <dbReference type="SAM" id="Phobius"/>
    </source>
</evidence>
<dbReference type="Proteomes" id="UP000701702">
    <property type="component" value="Unassembled WGS sequence"/>
</dbReference>
<feature type="transmembrane region" description="Helical" evidence="2">
    <location>
        <begin position="22"/>
        <end position="40"/>
    </location>
</feature>
<proteinExistence type="inferred from homology"/>
<dbReference type="InterPro" id="IPR050154">
    <property type="entry name" value="UbiB_kinase"/>
</dbReference>
<keyword evidence="5" id="KW-1185">Reference proteome</keyword>
<dbReference type="RefSeq" id="WP_224008036.1">
    <property type="nucleotide sequence ID" value="NZ_CAJZAF010000036.1"/>
</dbReference>
<dbReference type="InterPro" id="IPR004147">
    <property type="entry name" value="ABC1_dom"/>
</dbReference>
<sequence length="544" mass="60790">MNTVPSETGNGPVTILPRPNSLGRAVTIVTAFSGFVVWLARCKLPWARPNQTTGERFADLLQGLGTTFVKLGQHLSLRADLLPEDTLRALERLQDHVSPFPVDVAESIIELAFGRSTEEIFASFDRKPLAAASIAQIHRATLANGHDVIVKIRRPNIRAQVDSDMRLLRRVAHIAQRLVPALRPLNPVAVVDEIWSNLRREIDLAREARNVRRFADATRDSPTVFVPDVIDGLWTETVLVQEFSHGRRIDEIHGEQGMIVAQSIVDSYVHQLFSIGYFHGDPHPGNLFVMPDLRVCFHDFGIVGHIDRRLRRALAAFATAFVEQNADWVVDAWLDMGLLRQHADRRIFLEVVDDLLRDFADLPLREWSIANALSRLIAAGRSSAVGLPSDLLVFSRTVLLLESTLQRIAPEFSIVEALSRHVKNGRIDINDQESGRSRRLSFELAATIDELPDLMARKLHDKLGKSGLFELTINQDPHFARSLEHLGARIALAIVTLGLYIASTLLISNPIGPTIAEVPVLAIAGYVLAVRFTYSITRDYRRLK</sequence>
<evidence type="ECO:0000256" key="1">
    <source>
        <dbReference type="ARBA" id="ARBA00009670"/>
    </source>
</evidence>
<keyword evidence="2" id="KW-0812">Transmembrane</keyword>
<dbReference type="CDD" id="cd05121">
    <property type="entry name" value="ABC1_ADCK3-like"/>
    <property type="match status" value="1"/>
</dbReference>
<name>A0ABN7ZJ60_9BURK</name>
<comment type="similarity">
    <text evidence="1">Belongs to the protein kinase superfamily. ADCK protein kinase family.</text>
</comment>
<comment type="caution">
    <text evidence="4">The sequence shown here is derived from an EMBL/GenBank/DDBJ whole genome shotgun (WGS) entry which is preliminary data.</text>
</comment>
<dbReference type="PANTHER" id="PTHR10566">
    <property type="entry name" value="CHAPERONE-ACTIVITY OF BC1 COMPLEX CABC1 -RELATED"/>
    <property type="match status" value="1"/>
</dbReference>
<keyword evidence="2" id="KW-0472">Membrane</keyword>
<keyword evidence="2" id="KW-1133">Transmembrane helix</keyword>
<feature type="domain" description="ABC1 atypical kinase-like" evidence="3">
    <location>
        <begin position="92"/>
        <end position="330"/>
    </location>
</feature>
<dbReference type="EMBL" id="CAJZAF010000036">
    <property type="protein sequence ID" value="CAG9184092.1"/>
    <property type="molecule type" value="Genomic_DNA"/>
</dbReference>
<feature type="transmembrane region" description="Helical" evidence="2">
    <location>
        <begin position="514"/>
        <end position="534"/>
    </location>
</feature>
<organism evidence="4 5">
    <name type="scientific">Cupriavidus pinatubonensis</name>
    <dbReference type="NCBI Taxonomy" id="248026"/>
    <lineage>
        <taxon>Bacteria</taxon>
        <taxon>Pseudomonadati</taxon>
        <taxon>Pseudomonadota</taxon>
        <taxon>Betaproteobacteria</taxon>
        <taxon>Burkholderiales</taxon>
        <taxon>Burkholderiaceae</taxon>
        <taxon>Cupriavidus</taxon>
    </lineage>
</organism>
<reference evidence="4 5" key="1">
    <citation type="submission" date="2021-08" db="EMBL/GenBank/DDBJ databases">
        <authorList>
            <person name="Peeters C."/>
        </authorList>
    </citation>
    <scope>NUCLEOTIDE SEQUENCE [LARGE SCALE GENOMIC DNA]</scope>
    <source>
        <strain evidence="4 5">LMG 23994</strain>
    </source>
</reference>
<gene>
    <name evidence="4" type="primary">ubiB_2</name>
    <name evidence="4" type="ORF">LMG23994_05307</name>
</gene>
<dbReference type="SUPFAM" id="SSF56112">
    <property type="entry name" value="Protein kinase-like (PK-like)"/>
    <property type="match status" value="1"/>
</dbReference>
<keyword evidence="4" id="KW-0808">Transferase</keyword>
<evidence type="ECO:0000313" key="4">
    <source>
        <dbReference type="EMBL" id="CAG9184092.1"/>
    </source>
</evidence>
<feature type="transmembrane region" description="Helical" evidence="2">
    <location>
        <begin position="490"/>
        <end position="508"/>
    </location>
</feature>
<dbReference type="InterPro" id="IPR011009">
    <property type="entry name" value="Kinase-like_dom_sf"/>
</dbReference>